<feature type="transmembrane region" description="Helical" evidence="1">
    <location>
        <begin position="49"/>
        <end position="68"/>
    </location>
</feature>
<keyword evidence="1" id="KW-1133">Transmembrane helix</keyword>
<keyword evidence="1" id="KW-0472">Membrane</keyword>
<feature type="transmembrane region" description="Helical" evidence="1">
    <location>
        <begin position="23"/>
        <end position="43"/>
    </location>
</feature>
<proteinExistence type="predicted"/>
<keyword evidence="3" id="KW-1185">Reference proteome</keyword>
<comment type="caution">
    <text evidence="2">The sequence shown here is derived from an EMBL/GenBank/DDBJ whole genome shotgun (WGS) entry which is preliminary data.</text>
</comment>
<evidence type="ECO:0000313" key="3">
    <source>
        <dbReference type="Proteomes" id="UP000243657"/>
    </source>
</evidence>
<dbReference type="AlphaFoldDB" id="A0A261F4V1"/>
<dbReference type="EMBL" id="MWWT01000005">
    <property type="protein sequence ID" value="OZG54134.1"/>
    <property type="molecule type" value="Genomic_DNA"/>
</dbReference>
<sequence length="73" mass="7591">MAEHAKNEATDYTPVFNEQIRTIIYVLGLVASVVGLGCLTFGAPDVGGFISTAAGMLTAGFGVAYNPVRLANK</sequence>
<evidence type="ECO:0000313" key="2">
    <source>
        <dbReference type="EMBL" id="OZG54134.1"/>
    </source>
</evidence>
<keyword evidence="1" id="KW-0812">Transmembrane</keyword>
<evidence type="ECO:0008006" key="4">
    <source>
        <dbReference type="Google" id="ProtNLM"/>
    </source>
</evidence>
<name>A0A261F4V1_9BIFI</name>
<gene>
    <name evidence="2" type="ORF">ALMA_0595</name>
</gene>
<evidence type="ECO:0000256" key="1">
    <source>
        <dbReference type="SAM" id="Phobius"/>
    </source>
</evidence>
<accession>A0A261F4V1</accession>
<organism evidence="2 3">
    <name type="scientific">Alloscardovia macacae</name>
    <dbReference type="NCBI Taxonomy" id="1160091"/>
    <lineage>
        <taxon>Bacteria</taxon>
        <taxon>Bacillati</taxon>
        <taxon>Actinomycetota</taxon>
        <taxon>Actinomycetes</taxon>
        <taxon>Bifidobacteriales</taxon>
        <taxon>Bifidobacteriaceae</taxon>
        <taxon>Alloscardovia</taxon>
    </lineage>
</organism>
<dbReference type="RefSeq" id="WP_094726334.1">
    <property type="nucleotide sequence ID" value="NZ_JBHLWS010000013.1"/>
</dbReference>
<dbReference type="Proteomes" id="UP000243657">
    <property type="component" value="Unassembled WGS sequence"/>
</dbReference>
<reference evidence="2 3" key="1">
    <citation type="journal article" date="2017" name="BMC Genomics">
        <title>Comparative genomic and phylogenomic analyses of the Bifidobacteriaceae family.</title>
        <authorList>
            <person name="Lugli G.A."/>
            <person name="Milani C."/>
            <person name="Turroni F."/>
            <person name="Duranti S."/>
            <person name="Mancabelli L."/>
            <person name="Mangifesta M."/>
            <person name="Ferrario C."/>
            <person name="Modesto M."/>
            <person name="Mattarelli P."/>
            <person name="Jiri K."/>
            <person name="van Sinderen D."/>
            <person name="Ventura M."/>
        </authorList>
    </citation>
    <scope>NUCLEOTIDE SEQUENCE [LARGE SCALE GENOMIC DNA]</scope>
    <source>
        <strain evidence="2 3">DSM 24762</strain>
    </source>
</reference>
<protein>
    <recommendedName>
        <fullName evidence="4">DoxX</fullName>
    </recommendedName>
</protein>